<feature type="domain" description="Glycosyltransferase 2-like" evidence="7">
    <location>
        <begin position="3"/>
        <end position="159"/>
    </location>
</feature>
<dbReference type="GO" id="GO:0005886">
    <property type="term" value="C:plasma membrane"/>
    <property type="evidence" value="ECO:0007669"/>
    <property type="project" value="UniProtKB-SubCell"/>
</dbReference>
<dbReference type="OrthoDB" id="46222at2157"/>
<evidence type="ECO:0000256" key="3">
    <source>
        <dbReference type="ARBA" id="ARBA00022676"/>
    </source>
</evidence>
<comment type="caution">
    <text evidence="8">The sequence shown here is derived from an EMBL/GenBank/DDBJ whole genome shotgun (WGS) entry which is preliminary data.</text>
</comment>
<dbReference type="SUPFAM" id="SSF53448">
    <property type="entry name" value="Nucleotide-diphospho-sugar transferases"/>
    <property type="match status" value="1"/>
</dbReference>
<dbReference type="EMBL" id="QGMY01000006">
    <property type="protein sequence ID" value="PWR72741.1"/>
    <property type="molecule type" value="Genomic_DNA"/>
</dbReference>
<organism evidence="8 9">
    <name type="scientific">Methanospirillum lacunae</name>
    <dbReference type="NCBI Taxonomy" id="668570"/>
    <lineage>
        <taxon>Archaea</taxon>
        <taxon>Methanobacteriati</taxon>
        <taxon>Methanobacteriota</taxon>
        <taxon>Stenosarchaea group</taxon>
        <taxon>Methanomicrobia</taxon>
        <taxon>Methanomicrobiales</taxon>
        <taxon>Methanospirillaceae</taxon>
        <taxon>Methanospirillum</taxon>
    </lineage>
</organism>
<keyword evidence="3" id="KW-0328">Glycosyltransferase</keyword>
<dbReference type="RefSeq" id="WP_109968252.1">
    <property type="nucleotide sequence ID" value="NZ_CP176093.1"/>
</dbReference>
<name>A0A2V2NB03_9EURY</name>
<dbReference type="Gene3D" id="3.90.550.10">
    <property type="entry name" value="Spore Coat Polysaccharide Biosynthesis Protein SpsA, Chain A"/>
    <property type="match status" value="1"/>
</dbReference>
<evidence type="ECO:0000259" key="7">
    <source>
        <dbReference type="Pfam" id="PF00535"/>
    </source>
</evidence>
<evidence type="ECO:0000256" key="4">
    <source>
        <dbReference type="ARBA" id="ARBA00022679"/>
    </source>
</evidence>
<proteinExistence type="predicted"/>
<evidence type="ECO:0000256" key="5">
    <source>
        <dbReference type="ARBA" id="ARBA00023136"/>
    </source>
</evidence>
<reference evidence="8 9" key="1">
    <citation type="submission" date="2018-05" db="EMBL/GenBank/DDBJ databases">
        <title>Draft genome of Methanospirillum lacunae Ki8-1.</title>
        <authorList>
            <person name="Dueholm M.S."/>
            <person name="Nielsen P.H."/>
            <person name="Bakmann L.F."/>
            <person name="Otzen D.E."/>
        </authorList>
    </citation>
    <scope>NUCLEOTIDE SEQUENCE [LARGE SCALE GENOMIC DNA]</scope>
    <source>
        <strain evidence="8 9">Ki8-1</strain>
    </source>
</reference>
<feature type="transmembrane region" description="Helical" evidence="6">
    <location>
        <begin position="124"/>
        <end position="146"/>
    </location>
</feature>
<evidence type="ECO:0000256" key="2">
    <source>
        <dbReference type="ARBA" id="ARBA00022475"/>
    </source>
</evidence>
<keyword evidence="5 6" id="KW-0472">Membrane</keyword>
<dbReference type="GeneID" id="97548560"/>
<comment type="subcellular location">
    <subcellularLocation>
        <location evidence="1">Cell membrane</location>
    </subcellularLocation>
</comment>
<dbReference type="InterPro" id="IPR001173">
    <property type="entry name" value="Glyco_trans_2-like"/>
</dbReference>
<evidence type="ECO:0000313" key="9">
    <source>
        <dbReference type="Proteomes" id="UP000245657"/>
    </source>
</evidence>
<keyword evidence="9" id="KW-1185">Reference proteome</keyword>
<keyword evidence="6" id="KW-1133">Transmembrane helix</keyword>
<dbReference type="CDD" id="cd06423">
    <property type="entry name" value="CESA_like"/>
    <property type="match status" value="1"/>
</dbReference>
<evidence type="ECO:0000313" key="8">
    <source>
        <dbReference type="EMBL" id="PWR72741.1"/>
    </source>
</evidence>
<gene>
    <name evidence="8" type="ORF">DK846_07255</name>
</gene>
<dbReference type="GO" id="GO:0016757">
    <property type="term" value="F:glycosyltransferase activity"/>
    <property type="evidence" value="ECO:0007669"/>
    <property type="project" value="UniProtKB-KW"/>
</dbReference>
<protein>
    <submittedName>
        <fullName evidence="8">Glycosyl transferase</fullName>
    </submittedName>
</protein>
<keyword evidence="4 8" id="KW-0808">Transferase</keyword>
<dbReference type="AlphaFoldDB" id="A0A2V2NB03"/>
<accession>A0A2V2NB03</accession>
<dbReference type="InterPro" id="IPR029044">
    <property type="entry name" value="Nucleotide-diphossugar_trans"/>
</dbReference>
<evidence type="ECO:0000256" key="1">
    <source>
        <dbReference type="ARBA" id="ARBA00004236"/>
    </source>
</evidence>
<dbReference type="Proteomes" id="UP000245657">
    <property type="component" value="Unassembled WGS sequence"/>
</dbReference>
<sequence>MISVIVPSFNEEERIEGCLSSLTKQTLSRDHYEIIVVDGGSKDKTREIAEKYADTVFIQTSPKVGGARNDGALQAKGEILVTTDADTYLPPDWLERIEKGFEDSRVVMIYGPVRPIENTIKNRLYLFLANTFAGIGYLTGTVLFTLGCNSAFRREAFMKAGMYRVSDAGDDLEIAHRMKREGKIWFDRKLWVGFSMRRYDQFGALKSVYEWFYIVFHGGDADKYSYTRREYR</sequence>
<evidence type="ECO:0000256" key="6">
    <source>
        <dbReference type="SAM" id="Phobius"/>
    </source>
</evidence>
<dbReference type="PANTHER" id="PTHR43646:SF2">
    <property type="entry name" value="GLYCOSYLTRANSFERASE 2-LIKE DOMAIN-CONTAINING PROTEIN"/>
    <property type="match status" value="1"/>
</dbReference>
<dbReference type="PANTHER" id="PTHR43646">
    <property type="entry name" value="GLYCOSYLTRANSFERASE"/>
    <property type="match status" value="1"/>
</dbReference>
<dbReference type="Pfam" id="PF00535">
    <property type="entry name" value="Glycos_transf_2"/>
    <property type="match status" value="1"/>
</dbReference>
<keyword evidence="2" id="KW-1003">Cell membrane</keyword>
<keyword evidence="6" id="KW-0812">Transmembrane</keyword>